<name>A0A402B779_9CHLR</name>
<keyword evidence="2" id="KW-1185">Reference proteome</keyword>
<dbReference type="Proteomes" id="UP000287171">
    <property type="component" value="Unassembled WGS sequence"/>
</dbReference>
<reference evidence="2" key="1">
    <citation type="submission" date="2018-12" db="EMBL/GenBank/DDBJ databases">
        <title>Tengunoibacter tsumagoiensis gen. nov., sp. nov., Dictyobacter kobayashii sp. nov., D. alpinus sp. nov., and D. joshuensis sp. nov. and description of Dictyobacteraceae fam. nov. within the order Ktedonobacterales isolated from Tengu-no-mugimeshi.</title>
        <authorList>
            <person name="Wang C.M."/>
            <person name="Zheng Y."/>
            <person name="Sakai Y."/>
            <person name="Toyoda A."/>
            <person name="Minakuchi Y."/>
            <person name="Abe K."/>
            <person name="Yokota A."/>
            <person name="Yabe S."/>
        </authorList>
    </citation>
    <scope>NUCLEOTIDE SEQUENCE [LARGE SCALE GENOMIC DNA]</scope>
    <source>
        <strain evidence="2">Uno16</strain>
    </source>
</reference>
<protein>
    <recommendedName>
        <fullName evidence="3">DUF177 domain-containing protein</fullName>
    </recommendedName>
</protein>
<evidence type="ECO:0008006" key="3">
    <source>
        <dbReference type="Google" id="ProtNLM"/>
    </source>
</evidence>
<comment type="caution">
    <text evidence="1">The sequence shown here is derived from an EMBL/GenBank/DDBJ whole genome shotgun (WGS) entry which is preliminary data.</text>
</comment>
<gene>
    <name evidence="1" type="ORF">KDA_26440</name>
</gene>
<dbReference type="Pfam" id="PF02620">
    <property type="entry name" value="YceD"/>
    <property type="match status" value="1"/>
</dbReference>
<dbReference type="InterPro" id="IPR003772">
    <property type="entry name" value="YceD"/>
</dbReference>
<organism evidence="1 2">
    <name type="scientific">Dictyobacter alpinus</name>
    <dbReference type="NCBI Taxonomy" id="2014873"/>
    <lineage>
        <taxon>Bacteria</taxon>
        <taxon>Bacillati</taxon>
        <taxon>Chloroflexota</taxon>
        <taxon>Ktedonobacteria</taxon>
        <taxon>Ktedonobacterales</taxon>
        <taxon>Dictyobacteraceae</taxon>
        <taxon>Dictyobacter</taxon>
    </lineage>
</organism>
<evidence type="ECO:0000313" key="2">
    <source>
        <dbReference type="Proteomes" id="UP000287171"/>
    </source>
</evidence>
<dbReference type="PANTHER" id="PTHR34374:SF1">
    <property type="entry name" value="LARGE RIBOSOMAL RNA SUBUNIT ACCUMULATION PROTEIN YCED HOMOLOG 1, CHLOROPLASTIC"/>
    <property type="match status" value="1"/>
</dbReference>
<dbReference type="EMBL" id="BIFT01000001">
    <property type="protein sequence ID" value="GCE27160.1"/>
    <property type="molecule type" value="Genomic_DNA"/>
</dbReference>
<sequence length="179" mass="19974">MIFNVAQLMKSPFGSGAALEADIQEEQVQLDNDLKVIGPIKGHVRMRRVNQGLLVDGWVDLTTELECARCLKHFEQPMHVTFEERFYPTVDVVTGTPLPPIDEDDVFPIDEHHQVDLTEAIRQAVLLAIPMVPLCKEDCAGLCAQCGHDLNLGPCDCQEPEVDTRLSVLKQLLQNEKSS</sequence>
<dbReference type="AlphaFoldDB" id="A0A402B779"/>
<dbReference type="PANTHER" id="PTHR34374">
    <property type="entry name" value="LARGE RIBOSOMAL RNA SUBUNIT ACCUMULATION PROTEIN YCED HOMOLOG 1, CHLOROPLASTIC"/>
    <property type="match status" value="1"/>
</dbReference>
<dbReference type="RefSeq" id="WP_161982113.1">
    <property type="nucleotide sequence ID" value="NZ_BIFT01000001.1"/>
</dbReference>
<evidence type="ECO:0000313" key="1">
    <source>
        <dbReference type="EMBL" id="GCE27160.1"/>
    </source>
</evidence>
<accession>A0A402B779</accession>
<proteinExistence type="predicted"/>